<gene>
    <name evidence="3" type="ORF">G3R41_03970</name>
    <name evidence="2" type="ORF">GCU67_03970</name>
</gene>
<dbReference type="EMBL" id="JAAGWB010000012">
    <property type="protein sequence ID" value="NEN50105.1"/>
    <property type="molecule type" value="Genomic_DNA"/>
</dbReference>
<proteinExistence type="predicted"/>
<keyword evidence="1" id="KW-1133">Transmembrane helix</keyword>
<evidence type="ECO:0000313" key="3">
    <source>
        <dbReference type="EMBL" id="NEN50105.1"/>
    </source>
</evidence>
<evidence type="ECO:0000313" key="5">
    <source>
        <dbReference type="Proteomes" id="UP000471152"/>
    </source>
</evidence>
<reference evidence="3 5" key="2">
    <citation type="submission" date="2020-02" db="EMBL/GenBank/DDBJ databases">
        <title>The WGS of Modestobacter muralis DSM 100205.</title>
        <authorList>
            <person name="Jiang Z."/>
        </authorList>
    </citation>
    <scope>NUCLEOTIDE SEQUENCE [LARGE SCALE GENOMIC DNA]</scope>
    <source>
        <strain evidence="3 5">DSM 100205</strain>
    </source>
</reference>
<evidence type="ECO:0000256" key="1">
    <source>
        <dbReference type="SAM" id="Phobius"/>
    </source>
</evidence>
<dbReference type="AlphaFoldDB" id="A0A6P0EVM0"/>
<name>A0A6P0EVM0_9ACTN</name>
<evidence type="ECO:0000313" key="4">
    <source>
        <dbReference type="Proteomes" id="UP000468828"/>
    </source>
</evidence>
<protein>
    <submittedName>
        <fullName evidence="2">Uncharacterized protein</fullName>
    </submittedName>
</protein>
<feature type="transmembrane region" description="Helical" evidence="1">
    <location>
        <begin position="6"/>
        <end position="24"/>
    </location>
</feature>
<reference evidence="2 4" key="1">
    <citation type="submission" date="2020-01" db="EMBL/GenBank/DDBJ databases">
        <title>the WGS Modestobacter muralis CPCC 204518.</title>
        <authorList>
            <person name="Jiang Z."/>
        </authorList>
    </citation>
    <scope>NUCLEOTIDE SEQUENCE [LARGE SCALE GENOMIC DNA]</scope>
    <source>
        <strain evidence="2 4">DSM 100205</strain>
    </source>
</reference>
<keyword evidence="4" id="KW-1185">Reference proteome</keyword>
<dbReference type="RefSeq" id="WP_163609787.1">
    <property type="nucleotide sequence ID" value="NZ_JAAGWB010000012.1"/>
</dbReference>
<accession>A0A6P0EVM0</accession>
<evidence type="ECO:0000313" key="2">
    <source>
        <dbReference type="EMBL" id="NEK93338.1"/>
    </source>
</evidence>
<keyword evidence="1" id="KW-0812">Transmembrane</keyword>
<keyword evidence="1" id="KW-0472">Membrane</keyword>
<sequence>MVMWPAVSLLGFVVLTALVVLMGMQSTKRYEAEKQAASVVRHPAPESAARVTAAATAVL</sequence>
<dbReference type="Proteomes" id="UP000471152">
    <property type="component" value="Unassembled WGS sequence"/>
</dbReference>
<comment type="caution">
    <text evidence="2">The sequence shown here is derived from an EMBL/GenBank/DDBJ whole genome shotgun (WGS) entry which is preliminary data.</text>
</comment>
<dbReference type="Proteomes" id="UP000468828">
    <property type="component" value="Unassembled WGS sequence"/>
</dbReference>
<dbReference type="EMBL" id="JAAGWH010000012">
    <property type="protein sequence ID" value="NEK93338.1"/>
    <property type="molecule type" value="Genomic_DNA"/>
</dbReference>
<organism evidence="2 4">
    <name type="scientific">Modestobacter muralis</name>
    <dbReference type="NCBI Taxonomy" id="1608614"/>
    <lineage>
        <taxon>Bacteria</taxon>
        <taxon>Bacillati</taxon>
        <taxon>Actinomycetota</taxon>
        <taxon>Actinomycetes</taxon>
        <taxon>Geodermatophilales</taxon>
        <taxon>Geodermatophilaceae</taxon>
        <taxon>Modestobacter</taxon>
    </lineage>
</organism>